<evidence type="ECO:0000256" key="1">
    <source>
        <dbReference type="ARBA" id="ARBA00022490"/>
    </source>
</evidence>
<dbReference type="GO" id="GO:0005737">
    <property type="term" value="C:cytoplasm"/>
    <property type="evidence" value="ECO:0007669"/>
    <property type="project" value="UniProtKB-SubCell"/>
</dbReference>
<dbReference type="AlphaFoldDB" id="A0A0V0JCE0"/>
<dbReference type="EMBL" id="GEEE01016194">
    <property type="protein sequence ID" value="JAP47031.1"/>
    <property type="molecule type" value="Transcribed_RNA"/>
</dbReference>
<evidence type="ECO:0000313" key="7">
    <source>
        <dbReference type="EMBL" id="JAP62973.1"/>
    </source>
</evidence>
<dbReference type="InterPro" id="IPR029063">
    <property type="entry name" value="SAM-dependent_MTases_sf"/>
</dbReference>
<comment type="similarity">
    <text evidence="5">Belongs to the class I-like SAM-binding methyltransferase superfamily. EFM4 family.</text>
</comment>
<name>A0A0V0JCE0_SCHSO</name>
<dbReference type="CDD" id="cd02440">
    <property type="entry name" value="AdoMet_MTases"/>
    <property type="match status" value="1"/>
</dbReference>
<dbReference type="Gene3D" id="3.40.50.150">
    <property type="entry name" value="Vaccinia Virus protein VP39"/>
    <property type="match status" value="1"/>
</dbReference>
<reference evidence="7" key="1">
    <citation type="submission" date="2016-01" db="EMBL/GenBank/DDBJ databases">
        <title>Reference transcriptome for the parasite Schistocephalus solidus: insights into the molecular evolution of parasitism.</title>
        <authorList>
            <person name="Hebert F.O."/>
            <person name="Grambauer S."/>
            <person name="Barber I."/>
            <person name="Landry C.R."/>
            <person name="Aubin-Horth N."/>
        </authorList>
    </citation>
    <scope>NUCLEOTIDE SEQUENCE</scope>
</reference>
<dbReference type="EMBL" id="GEEE01000252">
    <property type="protein sequence ID" value="JAP62973.1"/>
    <property type="molecule type" value="Transcribed_RNA"/>
</dbReference>
<feature type="domain" description="Methyltransferase" evidence="6">
    <location>
        <begin position="57"/>
        <end position="214"/>
    </location>
</feature>
<dbReference type="GO" id="GO:0032259">
    <property type="term" value="P:methylation"/>
    <property type="evidence" value="ECO:0007669"/>
    <property type="project" value="UniProtKB-KW"/>
</dbReference>
<dbReference type="PANTHER" id="PTHR12843:SF5">
    <property type="entry name" value="EEF1A LYSINE METHYLTRANSFERASE 2"/>
    <property type="match status" value="1"/>
</dbReference>
<keyword evidence="4 5" id="KW-0949">S-adenosyl-L-methionine</keyword>
<dbReference type="SUPFAM" id="SSF53335">
    <property type="entry name" value="S-adenosyl-L-methionine-dependent methyltransferases"/>
    <property type="match status" value="1"/>
</dbReference>
<evidence type="ECO:0000256" key="3">
    <source>
        <dbReference type="ARBA" id="ARBA00022679"/>
    </source>
</evidence>
<accession>A0A0V0JCE0</accession>
<keyword evidence="3 5" id="KW-0808">Transferase</keyword>
<evidence type="ECO:0000259" key="6">
    <source>
        <dbReference type="Pfam" id="PF13847"/>
    </source>
</evidence>
<dbReference type="EC" id="2.1.1.-" evidence="5"/>
<dbReference type="InterPro" id="IPR026635">
    <property type="entry name" value="Efm4/METTL10"/>
</dbReference>
<proteinExistence type="inferred from homology"/>
<comment type="subcellular location">
    <subcellularLocation>
        <location evidence="5">Cytoplasm</location>
    </subcellularLocation>
</comment>
<evidence type="ECO:0000256" key="2">
    <source>
        <dbReference type="ARBA" id="ARBA00022603"/>
    </source>
</evidence>
<dbReference type="HAMAP" id="MF_03188">
    <property type="entry name" value="Methyltr_EFM4"/>
    <property type="match status" value="1"/>
</dbReference>
<dbReference type="PANTHER" id="PTHR12843">
    <property type="entry name" value="PROTEIN-LYSINE N-METHYLTRANSFERASE METTL10"/>
    <property type="match status" value="1"/>
</dbReference>
<gene>
    <name evidence="7" type="primary">MET10</name>
    <name evidence="7" type="ORF">TR117296</name>
</gene>
<sequence>MGDFEPSELGTKAHWDSHYERELQNFDEVGDIGDIWFGQQSEKRVLKYLSDIGIPPNSRILDVGSGNGHLTIELGKRGFKHVVGIDYSENAIALSKKLLTEETTLANCVDFKCVDILSTDSVTSSLFSGKEEDLFDVVIDKGTFDAISLTRAESPTPADLAASGEEAVGSQRAASKRPRQLYLAHIYRLMRPSGHFIITSCNWTADELKGEFEQPLSEDLSSEFAGNAPLHPLFSFCQKLPPLRTFTFGGMTGADTVCLVFKLAQ</sequence>
<protein>
    <recommendedName>
        <fullName evidence="5">Protein-lysine N-methyltransferase TR117296</fullName>
        <ecNumber evidence="5">2.1.1.-</ecNumber>
    </recommendedName>
</protein>
<dbReference type="Pfam" id="PF13847">
    <property type="entry name" value="Methyltransf_31"/>
    <property type="match status" value="1"/>
</dbReference>
<evidence type="ECO:0000256" key="5">
    <source>
        <dbReference type="HAMAP-Rule" id="MF_03188"/>
    </source>
</evidence>
<organism evidence="7">
    <name type="scientific">Schistocephalus solidus</name>
    <name type="common">Tapeworm</name>
    <dbReference type="NCBI Taxonomy" id="70667"/>
    <lineage>
        <taxon>Eukaryota</taxon>
        <taxon>Metazoa</taxon>
        <taxon>Spiralia</taxon>
        <taxon>Lophotrochozoa</taxon>
        <taxon>Platyhelminthes</taxon>
        <taxon>Cestoda</taxon>
        <taxon>Eucestoda</taxon>
        <taxon>Diphyllobothriidea</taxon>
        <taxon>Diphyllobothriidae</taxon>
        <taxon>Schistocephalus</taxon>
    </lineage>
</organism>
<keyword evidence="1 5" id="KW-0963">Cytoplasm</keyword>
<evidence type="ECO:0000256" key="4">
    <source>
        <dbReference type="ARBA" id="ARBA00022691"/>
    </source>
</evidence>
<dbReference type="EMBL" id="GEEE01009601">
    <property type="protein sequence ID" value="JAP53624.1"/>
    <property type="molecule type" value="Transcribed_RNA"/>
</dbReference>
<dbReference type="GO" id="GO:0016279">
    <property type="term" value="F:protein-lysine N-methyltransferase activity"/>
    <property type="evidence" value="ECO:0007669"/>
    <property type="project" value="UniProtKB-UniRule"/>
</dbReference>
<keyword evidence="2 5" id="KW-0489">Methyltransferase</keyword>
<dbReference type="InterPro" id="IPR025714">
    <property type="entry name" value="Methyltranfer_dom"/>
</dbReference>
<comment type="function">
    <text evidence="5">S-adenosyl-L-methionine-dependent protein-lysine N-methyltransferase that methylates elongation factor 1-alpha.</text>
</comment>